<dbReference type="EMBL" id="WNYA01000006">
    <property type="protein sequence ID" value="KAG8568014.1"/>
    <property type="molecule type" value="Genomic_DNA"/>
</dbReference>
<proteinExistence type="predicted"/>
<evidence type="ECO:0000313" key="2">
    <source>
        <dbReference type="EMBL" id="KAG8568014.1"/>
    </source>
</evidence>
<evidence type="ECO:0000256" key="1">
    <source>
        <dbReference type="SAM" id="Phobius"/>
    </source>
</evidence>
<keyword evidence="1" id="KW-0812">Transmembrane</keyword>
<protein>
    <submittedName>
        <fullName evidence="2">Uncharacterized protein</fullName>
    </submittedName>
</protein>
<accession>A0AAV7B676</accession>
<evidence type="ECO:0000313" key="3">
    <source>
        <dbReference type="Proteomes" id="UP000824782"/>
    </source>
</evidence>
<keyword evidence="1" id="KW-0472">Membrane</keyword>
<sequence>MNSSDVPSITWTLINLPAFSVVALTGLSRISKIKHLDSSLLAQHTTTHLNGNGLYKGLVMNESDVTCLLSGSFAHFSISCTP</sequence>
<comment type="caution">
    <text evidence="2">The sequence shown here is derived from an EMBL/GenBank/DDBJ whole genome shotgun (WGS) entry which is preliminary data.</text>
</comment>
<dbReference type="AlphaFoldDB" id="A0AAV7B676"/>
<gene>
    <name evidence="2" type="ORF">GDO81_013864</name>
</gene>
<keyword evidence="3" id="KW-1185">Reference proteome</keyword>
<feature type="transmembrane region" description="Helical" evidence="1">
    <location>
        <begin position="6"/>
        <end position="27"/>
    </location>
</feature>
<keyword evidence="1" id="KW-1133">Transmembrane helix</keyword>
<dbReference type="Proteomes" id="UP000824782">
    <property type="component" value="Unassembled WGS sequence"/>
</dbReference>
<name>A0AAV7B676_ENGPU</name>
<reference evidence="2" key="1">
    <citation type="thesis" date="2020" institute="ProQuest LLC" country="789 East Eisenhower Parkway, Ann Arbor, MI, USA">
        <title>Comparative Genomics and Chromosome Evolution.</title>
        <authorList>
            <person name="Mudd A.B."/>
        </authorList>
    </citation>
    <scope>NUCLEOTIDE SEQUENCE</scope>
    <source>
        <strain evidence="2">237g6f4</strain>
        <tissue evidence="2">Blood</tissue>
    </source>
</reference>
<organism evidence="2 3">
    <name type="scientific">Engystomops pustulosus</name>
    <name type="common">Tungara frog</name>
    <name type="synonym">Physalaemus pustulosus</name>
    <dbReference type="NCBI Taxonomy" id="76066"/>
    <lineage>
        <taxon>Eukaryota</taxon>
        <taxon>Metazoa</taxon>
        <taxon>Chordata</taxon>
        <taxon>Craniata</taxon>
        <taxon>Vertebrata</taxon>
        <taxon>Euteleostomi</taxon>
        <taxon>Amphibia</taxon>
        <taxon>Batrachia</taxon>
        <taxon>Anura</taxon>
        <taxon>Neobatrachia</taxon>
        <taxon>Hyloidea</taxon>
        <taxon>Leptodactylidae</taxon>
        <taxon>Leiuperinae</taxon>
        <taxon>Engystomops</taxon>
    </lineage>
</organism>